<name>A0A3N4JSG2_9PEZI</name>
<dbReference type="GO" id="GO:0003676">
    <property type="term" value="F:nucleic acid binding"/>
    <property type="evidence" value="ECO:0007669"/>
    <property type="project" value="InterPro"/>
</dbReference>
<gene>
    <name evidence="2" type="ORF">L873DRAFT_1842506</name>
</gene>
<organism evidence="2 3">
    <name type="scientific">Choiromyces venosus 120613-1</name>
    <dbReference type="NCBI Taxonomy" id="1336337"/>
    <lineage>
        <taxon>Eukaryota</taxon>
        <taxon>Fungi</taxon>
        <taxon>Dikarya</taxon>
        <taxon>Ascomycota</taxon>
        <taxon>Pezizomycotina</taxon>
        <taxon>Pezizomycetes</taxon>
        <taxon>Pezizales</taxon>
        <taxon>Tuberaceae</taxon>
        <taxon>Choiromyces</taxon>
    </lineage>
</organism>
<protein>
    <recommendedName>
        <fullName evidence="1">Tc1-like transposase DDE domain-containing protein</fullName>
    </recommendedName>
</protein>
<dbReference type="InterPro" id="IPR036397">
    <property type="entry name" value="RNaseH_sf"/>
</dbReference>
<evidence type="ECO:0000313" key="2">
    <source>
        <dbReference type="EMBL" id="RPB01117.1"/>
    </source>
</evidence>
<reference evidence="2 3" key="1">
    <citation type="journal article" date="2018" name="Nat. Ecol. Evol.">
        <title>Pezizomycetes genomes reveal the molecular basis of ectomycorrhizal truffle lifestyle.</title>
        <authorList>
            <person name="Murat C."/>
            <person name="Payen T."/>
            <person name="Noel B."/>
            <person name="Kuo A."/>
            <person name="Morin E."/>
            <person name="Chen J."/>
            <person name="Kohler A."/>
            <person name="Krizsan K."/>
            <person name="Balestrini R."/>
            <person name="Da Silva C."/>
            <person name="Montanini B."/>
            <person name="Hainaut M."/>
            <person name="Levati E."/>
            <person name="Barry K.W."/>
            <person name="Belfiori B."/>
            <person name="Cichocki N."/>
            <person name="Clum A."/>
            <person name="Dockter R.B."/>
            <person name="Fauchery L."/>
            <person name="Guy J."/>
            <person name="Iotti M."/>
            <person name="Le Tacon F."/>
            <person name="Lindquist E.A."/>
            <person name="Lipzen A."/>
            <person name="Malagnac F."/>
            <person name="Mello A."/>
            <person name="Molinier V."/>
            <person name="Miyauchi S."/>
            <person name="Poulain J."/>
            <person name="Riccioni C."/>
            <person name="Rubini A."/>
            <person name="Sitrit Y."/>
            <person name="Splivallo R."/>
            <person name="Traeger S."/>
            <person name="Wang M."/>
            <person name="Zifcakova L."/>
            <person name="Wipf D."/>
            <person name="Zambonelli A."/>
            <person name="Paolocci F."/>
            <person name="Nowrousian M."/>
            <person name="Ottonello S."/>
            <person name="Baldrian P."/>
            <person name="Spatafora J.W."/>
            <person name="Henrissat B."/>
            <person name="Nagy L.G."/>
            <person name="Aury J.M."/>
            <person name="Wincker P."/>
            <person name="Grigoriev I.V."/>
            <person name="Bonfante P."/>
            <person name="Martin F.M."/>
        </authorList>
    </citation>
    <scope>NUCLEOTIDE SEQUENCE [LARGE SCALE GENOMIC DNA]</scope>
    <source>
        <strain evidence="2 3">120613-1</strain>
    </source>
</reference>
<accession>A0A3N4JSG2</accession>
<keyword evidence="3" id="KW-1185">Reference proteome</keyword>
<dbReference type="Pfam" id="PF13358">
    <property type="entry name" value="DDE_3"/>
    <property type="match status" value="1"/>
</dbReference>
<proteinExistence type="predicted"/>
<dbReference type="Gene3D" id="3.30.420.10">
    <property type="entry name" value="Ribonuclease H-like superfamily/Ribonuclease H"/>
    <property type="match status" value="1"/>
</dbReference>
<dbReference type="STRING" id="1336337.A0A3N4JSG2"/>
<dbReference type="AlphaFoldDB" id="A0A3N4JSG2"/>
<sequence length="152" mass="17363">MDPYYLATTFHSGHFSATFWAAITYGSHTPLIVICKRTPEECTSDQDHLRINTAQYAYEILKAYLVPFVHILPGVLEDHETIEDGLSIHTSVLARKCRREYGLVRSDWPLSSPDLNPIENVWHMLKVRLRKGIASPEKQSRNVNELVEAAQD</sequence>
<evidence type="ECO:0000313" key="3">
    <source>
        <dbReference type="Proteomes" id="UP000276215"/>
    </source>
</evidence>
<evidence type="ECO:0000259" key="1">
    <source>
        <dbReference type="Pfam" id="PF13358"/>
    </source>
</evidence>
<dbReference type="InterPro" id="IPR038717">
    <property type="entry name" value="Tc1-like_DDE_dom"/>
</dbReference>
<dbReference type="EMBL" id="ML120375">
    <property type="protein sequence ID" value="RPB01117.1"/>
    <property type="molecule type" value="Genomic_DNA"/>
</dbReference>
<feature type="domain" description="Tc1-like transposase DDE" evidence="1">
    <location>
        <begin position="79"/>
        <end position="133"/>
    </location>
</feature>
<dbReference type="Proteomes" id="UP000276215">
    <property type="component" value="Unassembled WGS sequence"/>
</dbReference>
<dbReference type="OrthoDB" id="3362128at2759"/>